<comment type="caution">
    <text evidence="2">The sequence shown here is derived from an EMBL/GenBank/DDBJ whole genome shotgun (WGS) entry which is preliminary data.</text>
</comment>
<sequence>MRNNGLEMNAPNKDVKCPNEKSRDRKCLEGRCVQHPGVHLFLTRIEFTVADMYVITTASNVPERHLSRDRSRAQLNSSGTTYRQYNGGLAADQKMLFTAFSQIR</sequence>
<dbReference type="AlphaFoldDB" id="A0A0V0SKF5"/>
<reference evidence="2 3" key="1">
    <citation type="submission" date="2015-01" db="EMBL/GenBank/DDBJ databases">
        <title>Evolution of Trichinella species and genotypes.</title>
        <authorList>
            <person name="Korhonen P.K."/>
            <person name="Edoardo P."/>
            <person name="Giuseppe L.R."/>
            <person name="Gasser R.B."/>
        </authorList>
    </citation>
    <scope>NUCLEOTIDE SEQUENCE [LARGE SCALE GENOMIC DNA]</scope>
    <source>
        <strain evidence="2">ISS37</strain>
    </source>
</reference>
<dbReference type="Proteomes" id="UP000054630">
    <property type="component" value="Unassembled WGS sequence"/>
</dbReference>
<feature type="region of interest" description="Disordered" evidence="1">
    <location>
        <begin position="1"/>
        <end position="20"/>
    </location>
</feature>
<organism evidence="2 3">
    <name type="scientific">Trichinella nelsoni</name>
    <dbReference type="NCBI Taxonomy" id="6336"/>
    <lineage>
        <taxon>Eukaryota</taxon>
        <taxon>Metazoa</taxon>
        <taxon>Ecdysozoa</taxon>
        <taxon>Nematoda</taxon>
        <taxon>Enoplea</taxon>
        <taxon>Dorylaimia</taxon>
        <taxon>Trichinellida</taxon>
        <taxon>Trichinellidae</taxon>
        <taxon>Trichinella</taxon>
    </lineage>
</organism>
<proteinExistence type="predicted"/>
<gene>
    <name evidence="2" type="ORF">T07_6374</name>
</gene>
<dbReference type="OrthoDB" id="10608909at2759"/>
<dbReference type="EMBL" id="JYDL01000004">
    <property type="protein sequence ID" value="KRX27142.1"/>
    <property type="molecule type" value="Genomic_DNA"/>
</dbReference>
<keyword evidence="3" id="KW-1185">Reference proteome</keyword>
<protein>
    <submittedName>
        <fullName evidence="2">Uncharacterized protein</fullName>
    </submittedName>
</protein>
<evidence type="ECO:0000313" key="2">
    <source>
        <dbReference type="EMBL" id="KRX27142.1"/>
    </source>
</evidence>
<name>A0A0V0SKF5_9BILA</name>
<accession>A0A0V0SKF5</accession>
<evidence type="ECO:0000313" key="3">
    <source>
        <dbReference type="Proteomes" id="UP000054630"/>
    </source>
</evidence>
<evidence type="ECO:0000256" key="1">
    <source>
        <dbReference type="SAM" id="MobiDB-lite"/>
    </source>
</evidence>